<gene>
    <name evidence="1" type="ORF">SAMN02745146_3035</name>
</gene>
<evidence type="ECO:0008006" key="3">
    <source>
        <dbReference type="Google" id="ProtNLM"/>
    </source>
</evidence>
<evidence type="ECO:0000313" key="2">
    <source>
        <dbReference type="Proteomes" id="UP000184418"/>
    </source>
</evidence>
<dbReference type="Proteomes" id="UP000184418">
    <property type="component" value="Unassembled WGS sequence"/>
</dbReference>
<protein>
    <recommendedName>
        <fullName evidence="3">HTH cro/C1-type domain-containing protein</fullName>
    </recommendedName>
</protein>
<name>A0A1M6J017_9BACT</name>
<dbReference type="EMBL" id="FQYN01000006">
    <property type="protein sequence ID" value="SHJ39942.1"/>
    <property type="molecule type" value="Genomic_DNA"/>
</dbReference>
<sequence>MMEALPEDTVNARINELVNFFSQGNKSAFAKAIGISNQSLGEIVGRRQSAPSFAALQKIFVAFPQVRMQWLILGHGQMLEKEKPLRPTSGGTRKKKDFMHLLTRPTDASLADWGASYVDRMNSSQSIHNNPASVYSVADKSLNAHERALLSERLAVSEKEAERLVLSGEIKSKRISDEEGFRVTEQWVLDFMTGPSIE</sequence>
<dbReference type="RefSeq" id="WP_143164158.1">
    <property type="nucleotide sequence ID" value="NZ_FQYN01000006.1"/>
</dbReference>
<proteinExistence type="predicted"/>
<dbReference type="OrthoDB" id="3831186at2"/>
<organism evidence="1 2">
    <name type="scientific">Hymenobacter daecheongensis DSM 21074</name>
    <dbReference type="NCBI Taxonomy" id="1121955"/>
    <lineage>
        <taxon>Bacteria</taxon>
        <taxon>Pseudomonadati</taxon>
        <taxon>Bacteroidota</taxon>
        <taxon>Cytophagia</taxon>
        <taxon>Cytophagales</taxon>
        <taxon>Hymenobacteraceae</taxon>
        <taxon>Hymenobacter</taxon>
    </lineage>
</organism>
<accession>A0A1M6J017</accession>
<evidence type="ECO:0000313" key="1">
    <source>
        <dbReference type="EMBL" id="SHJ39942.1"/>
    </source>
</evidence>
<keyword evidence="2" id="KW-1185">Reference proteome</keyword>
<dbReference type="AlphaFoldDB" id="A0A1M6J017"/>
<dbReference type="STRING" id="1121955.SAMN02745146_3035"/>
<reference evidence="1 2" key="1">
    <citation type="submission" date="2016-11" db="EMBL/GenBank/DDBJ databases">
        <authorList>
            <person name="Jaros S."/>
            <person name="Januszkiewicz K."/>
            <person name="Wedrychowicz H."/>
        </authorList>
    </citation>
    <scope>NUCLEOTIDE SEQUENCE [LARGE SCALE GENOMIC DNA]</scope>
    <source>
        <strain evidence="1 2">DSM 21074</strain>
    </source>
</reference>